<evidence type="ECO:0000256" key="2">
    <source>
        <dbReference type="ARBA" id="ARBA00022448"/>
    </source>
</evidence>
<evidence type="ECO:0000256" key="4">
    <source>
        <dbReference type="ARBA" id="ARBA00022692"/>
    </source>
</evidence>
<accession>A0A1B2E4Q1</accession>
<dbReference type="CDD" id="cd06261">
    <property type="entry name" value="TM_PBP2"/>
    <property type="match status" value="1"/>
</dbReference>
<evidence type="ECO:0000256" key="3">
    <source>
        <dbReference type="ARBA" id="ARBA00022475"/>
    </source>
</evidence>
<comment type="similarity">
    <text evidence="7">Belongs to the binding-protein-dependent transport system permease family.</text>
</comment>
<dbReference type="RefSeq" id="WP_077567646.1">
    <property type="nucleotide sequence ID" value="NZ_CP016809.1"/>
</dbReference>
<evidence type="ECO:0000259" key="8">
    <source>
        <dbReference type="PROSITE" id="PS50928"/>
    </source>
</evidence>
<feature type="transmembrane region" description="Helical" evidence="7">
    <location>
        <begin position="12"/>
        <end position="36"/>
    </location>
</feature>
<protein>
    <submittedName>
        <fullName evidence="9">Sugar ABC transporter permease</fullName>
    </submittedName>
</protein>
<proteinExistence type="inferred from homology"/>
<dbReference type="InterPro" id="IPR000515">
    <property type="entry name" value="MetI-like"/>
</dbReference>
<dbReference type="AlphaFoldDB" id="A0A1B2E4Q1"/>
<feature type="transmembrane region" description="Helical" evidence="7">
    <location>
        <begin position="184"/>
        <end position="207"/>
    </location>
</feature>
<dbReference type="EMBL" id="CP016809">
    <property type="protein sequence ID" value="ANY74955.1"/>
    <property type="molecule type" value="Genomic_DNA"/>
</dbReference>
<evidence type="ECO:0000256" key="6">
    <source>
        <dbReference type="ARBA" id="ARBA00023136"/>
    </source>
</evidence>
<evidence type="ECO:0000256" key="5">
    <source>
        <dbReference type="ARBA" id="ARBA00022989"/>
    </source>
</evidence>
<comment type="subcellular location">
    <subcellularLocation>
        <location evidence="1 7">Cell membrane</location>
        <topology evidence="1 7">Multi-pass membrane protein</topology>
    </subcellularLocation>
</comment>
<dbReference type="Proteomes" id="UP000189059">
    <property type="component" value="Unassembled WGS sequence"/>
</dbReference>
<feature type="transmembrane region" description="Helical" evidence="7">
    <location>
        <begin position="259"/>
        <end position="278"/>
    </location>
</feature>
<evidence type="ECO:0000313" key="10">
    <source>
        <dbReference type="EMBL" id="OOC62883.1"/>
    </source>
</evidence>
<reference evidence="10 11" key="2">
    <citation type="submission" date="2016-12" db="EMBL/GenBank/DDBJ databases">
        <title>Genome sequencing and description of Paenibacillus sp. nov. from high altitude lake in the Indian Trans- Himalayas.</title>
        <authorList>
            <person name="Kiran S."/>
            <person name="Swarnkar M.K."/>
            <person name="Rana A."/>
            <person name="Tewari R."/>
            <person name="Gulati A."/>
        </authorList>
    </citation>
    <scope>NUCLEOTIDE SEQUENCE [LARGE SCALE GENOMIC DNA]</scope>
    <source>
        <strain evidence="10 11">IHBB 9951</strain>
    </source>
</reference>
<keyword evidence="6 7" id="KW-0472">Membrane</keyword>
<evidence type="ECO:0000313" key="11">
    <source>
        <dbReference type="Proteomes" id="UP000189059"/>
    </source>
</evidence>
<keyword evidence="11" id="KW-1185">Reference proteome</keyword>
<dbReference type="KEGG" id="pib:BBD41_21635"/>
<dbReference type="GO" id="GO:0055085">
    <property type="term" value="P:transmembrane transport"/>
    <property type="evidence" value="ECO:0007669"/>
    <property type="project" value="InterPro"/>
</dbReference>
<evidence type="ECO:0000256" key="7">
    <source>
        <dbReference type="RuleBase" id="RU363032"/>
    </source>
</evidence>
<gene>
    <name evidence="10" type="ORF">BBD40_14010</name>
    <name evidence="9" type="ORF">BBD41_21635</name>
</gene>
<feature type="domain" description="ABC transmembrane type-1" evidence="8">
    <location>
        <begin position="76"/>
        <end position="278"/>
    </location>
</feature>
<keyword evidence="2 7" id="KW-0813">Transport</keyword>
<dbReference type="PANTHER" id="PTHR43744:SF9">
    <property type="entry name" value="POLYGALACTURONAN_RHAMNOGALACTURONAN TRANSPORT SYSTEM PERMEASE PROTEIN YTCP"/>
    <property type="match status" value="1"/>
</dbReference>
<keyword evidence="3" id="KW-1003">Cell membrane</keyword>
<reference evidence="9" key="1">
    <citation type="submission" date="2016-08" db="EMBL/GenBank/DDBJ databases">
        <title>Complete Genome Seqeunce of Paenibacillus sp. nov. IHBB 9852 from high altitute lake of Indian trans-Himalayas.</title>
        <authorList>
            <person name="Kiran S."/>
            <person name="Swarnkar M.K."/>
            <person name="Rana A."/>
            <person name="Tewari R."/>
            <person name="Gulati A."/>
        </authorList>
    </citation>
    <scope>NUCLEOTIDE SEQUENCE [LARGE SCALE GENOMIC DNA]</scope>
    <source>
        <strain evidence="9">IHBB 9852</strain>
    </source>
</reference>
<feature type="transmembrane region" description="Helical" evidence="7">
    <location>
        <begin position="106"/>
        <end position="122"/>
    </location>
</feature>
<dbReference type="GO" id="GO:0005886">
    <property type="term" value="C:plasma membrane"/>
    <property type="evidence" value="ECO:0007669"/>
    <property type="project" value="UniProtKB-SubCell"/>
</dbReference>
<evidence type="ECO:0000313" key="9">
    <source>
        <dbReference type="EMBL" id="ANY74955.1"/>
    </source>
</evidence>
<dbReference type="PANTHER" id="PTHR43744">
    <property type="entry name" value="ABC TRANSPORTER PERMEASE PROTEIN MG189-RELATED-RELATED"/>
    <property type="match status" value="1"/>
</dbReference>
<keyword evidence="4 7" id="KW-0812">Transmembrane</keyword>
<dbReference type="PROSITE" id="PS50928">
    <property type="entry name" value="ABC_TM1"/>
    <property type="match status" value="1"/>
</dbReference>
<dbReference type="InterPro" id="IPR035906">
    <property type="entry name" value="MetI-like_sf"/>
</dbReference>
<evidence type="ECO:0000256" key="1">
    <source>
        <dbReference type="ARBA" id="ARBA00004651"/>
    </source>
</evidence>
<name>A0A1B2E4Q1_9BACL</name>
<dbReference type="Gene3D" id="1.10.3720.10">
    <property type="entry name" value="MetI-like"/>
    <property type="match status" value="1"/>
</dbReference>
<dbReference type="SUPFAM" id="SSF161098">
    <property type="entry name" value="MetI-like"/>
    <property type="match status" value="1"/>
</dbReference>
<feature type="transmembrane region" description="Helical" evidence="7">
    <location>
        <begin position="142"/>
        <end position="163"/>
    </location>
</feature>
<sequence>MVHKKSFGEHAFDITNVVLLFTLSAVTLYPIVYVLFASISDPNQFVQHRGILWWPAGFSLDSYKMVFENPNILNSYLNTLFYVIAGTTLNMVMTALGAYGLSRRNVMWGSLIMILIVLTMFFDGGLIPKYLIVQGLGLTDTYLALIIPSAMTTWNLIVMRTAFQSVPVSLEEAARIDGANDWTILCRVVIPLSMPVMAVMILFYGVWHWNKWFDALIYLRDRDLFPLQLILREILVQNDTNSMMTSVGGGDRMPVAQTIKYATVMVATLPILFLYPFLQKYFVKGVMVGAIKE</sequence>
<keyword evidence="5 7" id="KW-1133">Transmembrane helix</keyword>
<dbReference type="OrthoDB" id="9810086at2"/>
<feature type="transmembrane region" description="Helical" evidence="7">
    <location>
        <begin position="79"/>
        <end position="99"/>
    </location>
</feature>
<organism evidence="9">
    <name type="scientific">Paenibacillus ihbetae</name>
    <dbReference type="NCBI Taxonomy" id="1870820"/>
    <lineage>
        <taxon>Bacteria</taxon>
        <taxon>Bacillati</taxon>
        <taxon>Bacillota</taxon>
        <taxon>Bacilli</taxon>
        <taxon>Bacillales</taxon>
        <taxon>Paenibacillaceae</taxon>
        <taxon>Paenibacillus</taxon>
    </lineage>
</organism>
<dbReference type="Pfam" id="PF00528">
    <property type="entry name" value="BPD_transp_1"/>
    <property type="match status" value="1"/>
</dbReference>
<dbReference type="EMBL" id="MRVI01000001">
    <property type="protein sequence ID" value="OOC62883.1"/>
    <property type="molecule type" value="Genomic_DNA"/>
</dbReference>